<dbReference type="NCBIfam" id="TIGR00231">
    <property type="entry name" value="small_GTP"/>
    <property type="match status" value="1"/>
</dbReference>
<dbReference type="SMART" id="SM00176">
    <property type="entry name" value="RAN"/>
    <property type="match status" value="1"/>
</dbReference>
<feature type="region of interest" description="Disordered" evidence="5">
    <location>
        <begin position="176"/>
        <end position="212"/>
    </location>
</feature>
<evidence type="ECO:0000256" key="2">
    <source>
        <dbReference type="ARBA" id="ARBA00022741"/>
    </source>
</evidence>
<dbReference type="InterPro" id="IPR005225">
    <property type="entry name" value="Small_GTP-bd"/>
</dbReference>
<keyword evidence="2" id="KW-0547">Nucleotide-binding</keyword>
<evidence type="ECO:0000256" key="3">
    <source>
        <dbReference type="ARBA" id="ARBA00023134"/>
    </source>
</evidence>
<dbReference type="Pfam" id="PF00071">
    <property type="entry name" value="Ras"/>
    <property type="match status" value="1"/>
</dbReference>
<dbReference type="SUPFAM" id="SSF52540">
    <property type="entry name" value="P-loop containing nucleoside triphosphate hydrolases"/>
    <property type="match status" value="1"/>
</dbReference>
<evidence type="ECO:0000256" key="1">
    <source>
        <dbReference type="ARBA" id="ARBA00006270"/>
    </source>
</evidence>
<dbReference type="STRING" id="1257118.L8GYQ2"/>
<dbReference type="InterPro" id="IPR050305">
    <property type="entry name" value="Small_GTPase_Rab"/>
</dbReference>
<evidence type="ECO:0000313" key="7">
    <source>
        <dbReference type="Proteomes" id="UP000011083"/>
    </source>
</evidence>
<dbReference type="InterPro" id="IPR001806">
    <property type="entry name" value="Small_GTPase"/>
</dbReference>
<evidence type="ECO:0000313" key="6">
    <source>
        <dbReference type="EMBL" id="ELR18090.1"/>
    </source>
</evidence>
<dbReference type="GO" id="GO:0005525">
    <property type="term" value="F:GTP binding"/>
    <property type="evidence" value="ECO:0007669"/>
    <property type="project" value="UniProtKB-KW"/>
</dbReference>
<sequence>MAGSSLNPEFDYVFKTLLVGDHGVGKSAMLARFTEDKFEDNAPATMGVDAKPKTVVVDGKRVKLNVWDTAGLERMGFLTSSYYRGAHGIIIVFDVASAGSYQNIANWVGEIERYANDSALKILVGNKSDLVQREVKPEEAQAYAKNDLGVDYFETSAKEGVNVEEAFLRLAEQMKKRKDGMTSSSSARPSGGPTLNLDQEPAKKPSKKICSI</sequence>
<dbReference type="GeneID" id="14918990"/>
<dbReference type="InterPro" id="IPR027417">
    <property type="entry name" value="P-loop_NTPase"/>
</dbReference>
<keyword evidence="7" id="KW-1185">Reference proteome</keyword>
<comment type="similarity">
    <text evidence="1">Belongs to the small GTPase superfamily. Rab family.</text>
</comment>
<dbReference type="PROSITE" id="PS51421">
    <property type="entry name" value="RAS"/>
    <property type="match status" value="1"/>
</dbReference>
<dbReference type="PRINTS" id="PR00449">
    <property type="entry name" value="RASTRNSFRMNG"/>
</dbReference>
<evidence type="ECO:0000256" key="4">
    <source>
        <dbReference type="ARBA" id="ARBA00023288"/>
    </source>
</evidence>
<dbReference type="Gene3D" id="3.40.50.300">
    <property type="entry name" value="P-loop containing nucleotide triphosphate hydrolases"/>
    <property type="match status" value="1"/>
</dbReference>
<proteinExistence type="inferred from homology"/>
<accession>L8GYQ2</accession>
<protein>
    <submittedName>
        <fullName evidence="6">Raslike GTP-binding protein YPT1, putative</fullName>
    </submittedName>
</protein>
<reference evidence="6 7" key="1">
    <citation type="journal article" date="2013" name="Genome Biol.">
        <title>Genome of Acanthamoeba castellanii highlights extensive lateral gene transfer and early evolution of tyrosine kinase signaling.</title>
        <authorList>
            <person name="Clarke M."/>
            <person name="Lohan A.J."/>
            <person name="Liu B."/>
            <person name="Lagkouvardos I."/>
            <person name="Roy S."/>
            <person name="Zafar N."/>
            <person name="Bertelli C."/>
            <person name="Schilde C."/>
            <person name="Kianianmomeni A."/>
            <person name="Burglin T.R."/>
            <person name="Frech C."/>
            <person name="Turcotte B."/>
            <person name="Kopec K.O."/>
            <person name="Synnott J.M."/>
            <person name="Choo C."/>
            <person name="Paponov I."/>
            <person name="Finkler A."/>
            <person name="Soon Heng Tan C."/>
            <person name="Hutchins A.P."/>
            <person name="Weinmeier T."/>
            <person name="Rattei T."/>
            <person name="Chu J.S."/>
            <person name="Gimenez G."/>
            <person name="Irimia M."/>
            <person name="Rigden D.J."/>
            <person name="Fitzpatrick D.A."/>
            <person name="Lorenzo-Morales J."/>
            <person name="Bateman A."/>
            <person name="Chiu C.H."/>
            <person name="Tang P."/>
            <person name="Hegemann P."/>
            <person name="Fromm H."/>
            <person name="Raoult D."/>
            <person name="Greub G."/>
            <person name="Miranda-Saavedra D."/>
            <person name="Chen N."/>
            <person name="Nash P."/>
            <person name="Ginger M.L."/>
            <person name="Horn M."/>
            <person name="Schaap P."/>
            <person name="Caler L."/>
            <person name="Loftus B."/>
        </authorList>
    </citation>
    <scope>NUCLEOTIDE SEQUENCE [LARGE SCALE GENOMIC DNA]</scope>
    <source>
        <strain evidence="6 7">Neff</strain>
    </source>
</reference>
<dbReference type="SMART" id="SM00175">
    <property type="entry name" value="RAB"/>
    <property type="match status" value="1"/>
</dbReference>
<keyword evidence="3" id="KW-0342">GTP-binding</keyword>
<dbReference type="EMBL" id="KB007960">
    <property type="protein sequence ID" value="ELR18090.1"/>
    <property type="molecule type" value="Genomic_DNA"/>
</dbReference>
<name>L8GYQ2_ACACF</name>
<dbReference type="AlphaFoldDB" id="L8GYQ2"/>
<dbReference type="RefSeq" id="XP_004340110.1">
    <property type="nucleotide sequence ID" value="XM_004340062.1"/>
</dbReference>
<dbReference type="SMART" id="SM00173">
    <property type="entry name" value="RAS"/>
    <property type="match status" value="1"/>
</dbReference>
<evidence type="ECO:0000256" key="5">
    <source>
        <dbReference type="SAM" id="MobiDB-lite"/>
    </source>
</evidence>
<dbReference type="PANTHER" id="PTHR47980">
    <property type="entry name" value="LD44762P"/>
    <property type="match status" value="1"/>
</dbReference>
<dbReference type="GO" id="GO:0003924">
    <property type="term" value="F:GTPase activity"/>
    <property type="evidence" value="ECO:0007669"/>
    <property type="project" value="InterPro"/>
</dbReference>
<gene>
    <name evidence="6" type="ORF">ACA1_367900</name>
</gene>
<dbReference type="Proteomes" id="UP000011083">
    <property type="component" value="Unassembled WGS sequence"/>
</dbReference>
<dbReference type="FunFam" id="3.40.50.300:FF:001129">
    <property type="entry name" value="ras-related protein Rab-44 isoform X2"/>
    <property type="match status" value="1"/>
</dbReference>
<dbReference type="PROSITE" id="PS51419">
    <property type="entry name" value="RAB"/>
    <property type="match status" value="1"/>
</dbReference>
<organism evidence="6 7">
    <name type="scientific">Acanthamoeba castellanii (strain ATCC 30010 / Neff)</name>
    <dbReference type="NCBI Taxonomy" id="1257118"/>
    <lineage>
        <taxon>Eukaryota</taxon>
        <taxon>Amoebozoa</taxon>
        <taxon>Discosea</taxon>
        <taxon>Longamoebia</taxon>
        <taxon>Centramoebida</taxon>
        <taxon>Acanthamoebidae</taxon>
        <taxon>Acanthamoeba</taxon>
    </lineage>
</organism>
<keyword evidence="4" id="KW-0449">Lipoprotein</keyword>
<dbReference type="VEuPathDB" id="AmoebaDB:ACA1_367900"/>
<dbReference type="SMART" id="SM00174">
    <property type="entry name" value="RHO"/>
    <property type="match status" value="1"/>
</dbReference>
<dbReference type="KEGG" id="acan:ACA1_367900"/>